<gene>
    <name evidence="1" type="ORF">MNQ99_04745</name>
</gene>
<protein>
    <submittedName>
        <fullName evidence="1">Uncharacterized protein</fullName>
    </submittedName>
</protein>
<reference evidence="1 2" key="1">
    <citation type="submission" date="2022-03" db="EMBL/GenBank/DDBJ databases">
        <title>Isotopic signatures of nitrous oxide derived from detoxification processes.</title>
        <authorList>
            <person name="Behrendt U."/>
            <person name="Buchen C."/>
            <person name="Well R."/>
            <person name="Ulrich A."/>
            <person name="Rohe L."/>
            <person name="Kolb S."/>
            <person name="Schloter M."/>
            <person name="Horn M.A."/>
            <person name="Augustin J."/>
        </authorList>
    </citation>
    <scope>NUCLEOTIDE SEQUENCE [LARGE SCALE GENOMIC DNA]</scope>
    <source>
        <strain evidence="1 2">S4-C24</strain>
    </source>
</reference>
<accession>A0ABY3WBU3</accession>
<dbReference type="RefSeq" id="WP_241914628.1">
    <property type="nucleotide sequence ID" value="NZ_CP093326.1"/>
</dbReference>
<evidence type="ECO:0000313" key="2">
    <source>
        <dbReference type="Proteomes" id="UP000829069"/>
    </source>
</evidence>
<dbReference type="Proteomes" id="UP000829069">
    <property type="component" value="Chromosome"/>
</dbReference>
<organism evidence="1 2">
    <name type="scientific">Arthrobacter sulfonylureivorans</name>
    <dbReference type="NCBI Taxonomy" id="2486855"/>
    <lineage>
        <taxon>Bacteria</taxon>
        <taxon>Bacillati</taxon>
        <taxon>Actinomycetota</taxon>
        <taxon>Actinomycetes</taxon>
        <taxon>Micrococcales</taxon>
        <taxon>Micrococcaceae</taxon>
        <taxon>Arthrobacter</taxon>
    </lineage>
</organism>
<keyword evidence="2" id="KW-1185">Reference proteome</keyword>
<evidence type="ECO:0000313" key="1">
    <source>
        <dbReference type="EMBL" id="UNK46670.1"/>
    </source>
</evidence>
<name>A0ABY3WBU3_9MICC</name>
<proteinExistence type="predicted"/>
<dbReference type="EMBL" id="CP093326">
    <property type="protein sequence ID" value="UNK46670.1"/>
    <property type="molecule type" value="Genomic_DNA"/>
</dbReference>
<sequence>MWMQDGTKLTGYYGTWRNRELELRSPVSSKGGYTLIQDGGDQPGPEWKRDTFPNRFARTPVRYRFRVPEAEVSDVHEILTTGYVPLHDSTGHDIQVYVRVIAQDDQGRLAVETEPHEPRHHWDALIREYGFEEYDRSWVFGWVPRNALTDIKVERIERSS</sequence>